<protein>
    <recommendedName>
        <fullName evidence="3">LamG domain-containing protein</fullName>
    </recommendedName>
</protein>
<dbReference type="AlphaFoldDB" id="A0A6L7HTP9"/>
<dbReference type="RefSeq" id="WP_160793672.1">
    <property type="nucleotide sequence ID" value="NZ_WRPA01000002.1"/>
</dbReference>
<gene>
    <name evidence="1" type="ORF">GNT65_03140</name>
</gene>
<dbReference type="Pfam" id="PF13385">
    <property type="entry name" value="Laminin_G_3"/>
    <property type="match status" value="1"/>
</dbReference>
<accession>A0A6L7HTP9</accession>
<dbReference type="Gene3D" id="2.60.120.200">
    <property type="match status" value="1"/>
</dbReference>
<organism evidence="1 2">
    <name type="scientific">Shewanella insulae</name>
    <dbReference type="NCBI Taxonomy" id="2681496"/>
    <lineage>
        <taxon>Bacteria</taxon>
        <taxon>Pseudomonadati</taxon>
        <taxon>Pseudomonadota</taxon>
        <taxon>Gammaproteobacteria</taxon>
        <taxon>Alteromonadales</taxon>
        <taxon>Shewanellaceae</taxon>
        <taxon>Shewanella</taxon>
    </lineage>
</organism>
<dbReference type="EMBL" id="WRPA01000002">
    <property type="protein sequence ID" value="MXR67672.1"/>
    <property type="molecule type" value="Genomic_DNA"/>
</dbReference>
<comment type="caution">
    <text evidence="1">The sequence shown here is derived from an EMBL/GenBank/DDBJ whole genome shotgun (WGS) entry which is preliminary data.</text>
</comment>
<evidence type="ECO:0008006" key="3">
    <source>
        <dbReference type="Google" id="ProtNLM"/>
    </source>
</evidence>
<dbReference type="SUPFAM" id="SSF49899">
    <property type="entry name" value="Concanavalin A-like lectins/glucanases"/>
    <property type="match status" value="1"/>
</dbReference>
<dbReference type="CDD" id="cd00110">
    <property type="entry name" value="LamG"/>
    <property type="match status" value="1"/>
</dbReference>
<dbReference type="InterPro" id="IPR013320">
    <property type="entry name" value="ConA-like_dom_sf"/>
</dbReference>
<dbReference type="InterPro" id="IPR001791">
    <property type="entry name" value="Laminin_G"/>
</dbReference>
<dbReference type="Proteomes" id="UP000474778">
    <property type="component" value="Unassembled WGS sequence"/>
</dbReference>
<evidence type="ECO:0000313" key="2">
    <source>
        <dbReference type="Proteomes" id="UP000474778"/>
    </source>
</evidence>
<reference evidence="1 2" key="1">
    <citation type="submission" date="2019-12" db="EMBL/GenBank/DDBJ databases">
        <title>Shewanella insulae sp. nov., isolated from a tidal flat.</title>
        <authorList>
            <person name="Yoon J.-H."/>
        </authorList>
    </citation>
    <scope>NUCLEOTIDE SEQUENCE [LARGE SCALE GENOMIC DNA]</scope>
    <source>
        <strain evidence="1 2">JBTF-M18</strain>
    </source>
</reference>
<keyword evidence="2" id="KW-1185">Reference proteome</keyword>
<sequence length="279" mass="31019">MMHTPLIKLAGALLLILIGFVVATLWEHEPLHLGIGEDDPLFKVVEVNIYGHSSLLSFEEQNQEIIDTFKSIWIGTLVGGQRVPGIKGQGIDFSASEQAYIEFDICCKSDEMKLARGREITFDFGGISMAMWIKPLAINDQDIYPLLGGWYGDVQSNKLRINQGHLELLIYDASGFFPEVAVRSRSKLSNDRWYHIALVHDGQQANAYIDGELDASQTLDRKVSSVMNDLFIGGIPSGYANVGQARFSGIIDEVVMSERIFSAKDVRAIYGLVPKDNNH</sequence>
<proteinExistence type="predicted"/>
<name>A0A6L7HTP9_9GAMM</name>
<evidence type="ECO:0000313" key="1">
    <source>
        <dbReference type="EMBL" id="MXR67672.1"/>
    </source>
</evidence>